<feature type="active site" evidence="11">
    <location>
        <position position="172"/>
    </location>
</feature>
<evidence type="ECO:0000256" key="2">
    <source>
        <dbReference type="ARBA" id="ARBA00010450"/>
    </source>
</evidence>
<protein>
    <recommendedName>
        <fullName evidence="3 11">Tyrosine recombinase XerD</fullName>
    </recommendedName>
</protein>
<feature type="domain" description="Tyr recombinase" evidence="12">
    <location>
        <begin position="108"/>
        <end position="291"/>
    </location>
</feature>
<dbReference type="InterPro" id="IPR044068">
    <property type="entry name" value="CB"/>
</dbReference>
<keyword evidence="4 11" id="KW-0963">Cytoplasm</keyword>
<evidence type="ECO:0000256" key="10">
    <source>
        <dbReference type="ARBA" id="ARBA00023306"/>
    </source>
</evidence>
<keyword evidence="7 11" id="KW-0229">DNA integration</keyword>
<evidence type="ECO:0000256" key="8">
    <source>
        <dbReference type="ARBA" id="ARBA00023125"/>
    </source>
</evidence>
<dbReference type="HAMAP" id="MF_01808">
    <property type="entry name" value="Recomb_XerC_XerD"/>
    <property type="match status" value="1"/>
</dbReference>
<sequence>MTNKELLEDFLMTLKVEAGLSNNTIKSYANDIRGLDAWMEDQGFSHYKDLDRTDIRAFLKFKSDQGQKPTTLSHLLSCLRRFFSHLLLNGQIDQNPVDQIAMPKKRQTLPTVLSMAEVDRLLQAPDIGTPLGLRDRAMLELLYASGLRVSELVHLKVTDIHPELGFLQSLGKGDKERIVPLGEVAADWIGRYQDYARDQLLKDKDSEILFLNHHGKGISRQGVWKRIKAYVQEVGIQKNVSPHTLRHSFATHILENGADLRVVQELLGHSDISTTQIYTHIHAPHLKEIYAKSFPRS</sequence>
<dbReference type="GO" id="GO:0005737">
    <property type="term" value="C:cytoplasm"/>
    <property type="evidence" value="ECO:0007669"/>
    <property type="project" value="UniProtKB-SubCell"/>
</dbReference>
<keyword evidence="9 11" id="KW-0233">DNA recombination</keyword>
<keyword evidence="16" id="KW-1185">Reference proteome</keyword>
<dbReference type="PANTHER" id="PTHR30349:SF81">
    <property type="entry name" value="TYROSINE RECOMBINASE XERC"/>
    <property type="match status" value="1"/>
</dbReference>
<evidence type="ECO:0000256" key="5">
    <source>
        <dbReference type="ARBA" id="ARBA00022618"/>
    </source>
</evidence>
<evidence type="ECO:0000256" key="4">
    <source>
        <dbReference type="ARBA" id="ARBA00022490"/>
    </source>
</evidence>
<dbReference type="InterPro" id="IPR004107">
    <property type="entry name" value="Integrase_SAM-like_N"/>
</dbReference>
<dbReference type="Gene3D" id="1.10.150.130">
    <property type="match status" value="1"/>
</dbReference>
<evidence type="ECO:0000259" key="13">
    <source>
        <dbReference type="PROSITE" id="PS51900"/>
    </source>
</evidence>
<dbReference type="AlphaFoldDB" id="A0A0X8FBH2"/>
<comment type="similarity">
    <text evidence="2 11">Belongs to the 'phage' integrase family. XerD subfamily.</text>
</comment>
<dbReference type="InterPro" id="IPR010998">
    <property type="entry name" value="Integrase_recombinase_N"/>
</dbReference>
<dbReference type="GO" id="GO:0007059">
    <property type="term" value="P:chromosome segregation"/>
    <property type="evidence" value="ECO:0007669"/>
    <property type="project" value="UniProtKB-UniRule"/>
</dbReference>
<reference evidence="15 17" key="3">
    <citation type="submission" date="2017-12" db="EMBL/GenBank/DDBJ databases">
        <title>Phylogenetic diversity of female urinary microbiome.</title>
        <authorList>
            <person name="Thomas-White K."/>
            <person name="Wolfe A.J."/>
        </authorList>
    </citation>
    <scope>NUCLEOTIDE SEQUENCE [LARGE SCALE GENOMIC DNA]</scope>
    <source>
        <strain evidence="15 17">UMB0139</strain>
    </source>
</reference>
<evidence type="ECO:0000256" key="7">
    <source>
        <dbReference type="ARBA" id="ARBA00022908"/>
    </source>
</evidence>
<dbReference type="CDD" id="cd00798">
    <property type="entry name" value="INT_XerDC_C"/>
    <property type="match status" value="1"/>
</dbReference>
<dbReference type="SUPFAM" id="SSF56349">
    <property type="entry name" value="DNA breaking-rejoining enzymes"/>
    <property type="match status" value="1"/>
</dbReference>
<dbReference type="Pfam" id="PF02899">
    <property type="entry name" value="Phage_int_SAM_1"/>
    <property type="match status" value="1"/>
</dbReference>
<dbReference type="Gene3D" id="1.10.443.10">
    <property type="entry name" value="Intergrase catalytic core"/>
    <property type="match status" value="1"/>
</dbReference>
<dbReference type="InterPro" id="IPR011932">
    <property type="entry name" value="Recomb_XerD"/>
</dbReference>
<feature type="active site" evidence="11">
    <location>
        <position position="269"/>
    </location>
</feature>
<dbReference type="GO" id="GO:0051301">
    <property type="term" value="P:cell division"/>
    <property type="evidence" value="ECO:0007669"/>
    <property type="project" value="UniProtKB-KW"/>
</dbReference>
<feature type="active site" evidence="11">
    <location>
        <position position="246"/>
    </location>
</feature>
<dbReference type="RefSeq" id="WP_067971939.1">
    <property type="nucleotide sequence ID" value="NZ_CAJHKM010000007.1"/>
</dbReference>
<dbReference type="GO" id="GO:0003677">
    <property type="term" value="F:DNA binding"/>
    <property type="evidence" value="ECO:0007669"/>
    <property type="project" value="UniProtKB-UniRule"/>
</dbReference>
<dbReference type="InterPro" id="IPR023009">
    <property type="entry name" value="Tyrosine_recombinase_XerC/XerD"/>
</dbReference>
<comment type="subcellular location">
    <subcellularLocation>
        <location evidence="1 11">Cytoplasm</location>
    </subcellularLocation>
</comment>
<feature type="domain" description="Core-binding (CB)" evidence="13">
    <location>
        <begin position="1"/>
        <end position="87"/>
    </location>
</feature>
<dbReference type="GO" id="GO:0009037">
    <property type="term" value="F:tyrosine-based site-specific recombinase activity"/>
    <property type="evidence" value="ECO:0007669"/>
    <property type="project" value="UniProtKB-UniRule"/>
</dbReference>
<evidence type="ECO:0000313" key="14">
    <source>
        <dbReference type="EMBL" id="AMB93457.1"/>
    </source>
</evidence>
<evidence type="ECO:0000313" key="15">
    <source>
        <dbReference type="EMBL" id="PKZ20486.1"/>
    </source>
</evidence>
<dbReference type="NCBIfam" id="TIGR02225">
    <property type="entry name" value="recomb_XerD"/>
    <property type="match status" value="1"/>
</dbReference>
<evidence type="ECO:0000256" key="3">
    <source>
        <dbReference type="ARBA" id="ARBA00015810"/>
    </source>
</evidence>
<comment type="function">
    <text evidence="11">Site-specific tyrosine recombinase, which acts by catalyzing the cutting and rejoining of the recombining DNA molecules. The XerC-XerD complex is essential to convert dimers of the bacterial chromosome into monomers to permit their segregation at cell division. It also contributes to the segregational stability of plasmids.</text>
</comment>
<keyword evidence="5 11" id="KW-0132">Cell division</keyword>
<evidence type="ECO:0000313" key="17">
    <source>
        <dbReference type="Proteomes" id="UP000234239"/>
    </source>
</evidence>
<dbReference type="PROSITE" id="PS51900">
    <property type="entry name" value="CB"/>
    <property type="match status" value="1"/>
</dbReference>
<dbReference type="OrthoDB" id="9801717at2"/>
<keyword evidence="6 11" id="KW-0159">Chromosome partition</keyword>
<feature type="active site" evidence="11">
    <location>
        <position position="148"/>
    </location>
</feature>
<proteinExistence type="inferred from homology"/>
<evidence type="ECO:0000313" key="16">
    <source>
        <dbReference type="Proteomes" id="UP000069912"/>
    </source>
</evidence>
<dbReference type="EMBL" id="PKGY01000008">
    <property type="protein sequence ID" value="PKZ20486.1"/>
    <property type="molecule type" value="Genomic_DNA"/>
</dbReference>
<accession>A0A0X8FBH2</accession>
<keyword evidence="10 11" id="KW-0131">Cell cycle</keyword>
<evidence type="ECO:0000259" key="12">
    <source>
        <dbReference type="PROSITE" id="PS51898"/>
    </source>
</evidence>
<feature type="active site" evidence="11">
    <location>
        <position position="243"/>
    </location>
</feature>
<gene>
    <name evidence="11 15" type="primary">xerD</name>
    <name evidence="14" type="ORF">AWM72_01210</name>
    <name evidence="15" type="ORF">CYJ28_09720</name>
</gene>
<dbReference type="KEGG" id="asan:AWM72_01210"/>
<dbReference type="PANTHER" id="PTHR30349">
    <property type="entry name" value="PHAGE INTEGRASE-RELATED"/>
    <property type="match status" value="1"/>
</dbReference>
<evidence type="ECO:0000256" key="9">
    <source>
        <dbReference type="ARBA" id="ARBA00023172"/>
    </source>
</evidence>
<reference evidence="14 16" key="1">
    <citation type="journal article" date="2016" name="Genome Announc.">
        <title>Complete Genome Sequences of Aerococcus christensenii CCUG 28831T, Aerococcus sanguinicola CCUG 43001T, Aerococcus urinae CCUG 36881T, Aerococcus urinaeequi CCUG 28094T, Aerococcus urinaehominis CCUG 42038 BT, and Aerococcus viridans CCUG 4311T.</title>
        <authorList>
            <person name="Carkaci D."/>
            <person name="Dargis R."/>
            <person name="Nielsen X.C."/>
            <person name="Skovgaard O."/>
            <person name="Fuursted K."/>
            <person name="Christensen J.J."/>
        </authorList>
    </citation>
    <scope>NUCLEOTIDE SEQUENCE [LARGE SCALE GENOMIC DNA]</scope>
    <source>
        <strain evidence="14 16">CCUG43001</strain>
    </source>
</reference>
<dbReference type="InterPro" id="IPR050090">
    <property type="entry name" value="Tyrosine_recombinase_XerCD"/>
</dbReference>
<dbReference type="InterPro" id="IPR013762">
    <property type="entry name" value="Integrase-like_cat_sf"/>
</dbReference>
<dbReference type="InterPro" id="IPR011010">
    <property type="entry name" value="DNA_brk_join_enz"/>
</dbReference>
<evidence type="ECO:0000256" key="6">
    <source>
        <dbReference type="ARBA" id="ARBA00022829"/>
    </source>
</evidence>
<keyword evidence="8 11" id="KW-0238">DNA-binding</keyword>
<evidence type="ECO:0000256" key="1">
    <source>
        <dbReference type="ARBA" id="ARBA00004496"/>
    </source>
</evidence>
<dbReference type="HAMAP" id="MF_01807">
    <property type="entry name" value="Recomb_XerD"/>
    <property type="match status" value="1"/>
</dbReference>
<dbReference type="Proteomes" id="UP000234239">
    <property type="component" value="Unassembled WGS sequence"/>
</dbReference>
<dbReference type="Pfam" id="PF00589">
    <property type="entry name" value="Phage_integrase"/>
    <property type="match status" value="1"/>
</dbReference>
<organism evidence="14 16">
    <name type="scientific">Aerococcus sanguinicola</name>
    <dbReference type="NCBI Taxonomy" id="119206"/>
    <lineage>
        <taxon>Bacteria</taxon>
        <taxon>Bacillati</taxon>
        <taxon>Bacillota</taxon>
        <taxon>Bacilli</taxon>
        <taxon>Lactobacillales</taxon>
        <taxon>Aerococcaceae</taxon>
        <taxon>Aerococcus</taxon>
    </lineage>
</organism>
<feature type="active site" description="O-(3'-phospho-DNA)-tyrosine intermediate" evidence="11">
    <location>
        <position position="278"/>
    </location>
</feature>
<dbReference type="InterPro" id="IPR002104">
    <property type="entry name" value="Integrase_catalytic"/>
</dbReference>
<reference evidence="16" key="2">
    <citation type="submission" date="2016-01" db="EMBL/GenBank/DDBJ databases">
        <title>Six Aerococcus type strain genome sequencing and assembly using PacBio and Illumina Hiseq.</title>
        <authorList>
            <person name="Carkaci D."/>
            <person name="Dargis R."/>
            <person name="Nielsen X.C."/>
            <person name="Skovgaard O."/>
            <person name="Fuursted K."/>
            <person name="Christensen J.J."/>
        </authorList>
    </citation>
    <scope>NUCLEOTIDE SEQUENCE [LARGE SCALE GENOMIC DNA]</scope>
    <source>
        <strain evidence="16">CCUG43001</strain>
    </source>
</reference>
<dbReference type="NCBIfam" id="NF040815">
    <property type="entry name" value="recomb_XerA_Arch"/>
    <property type="match status" value="1"/>
</dbReference>
<dbReference type="NCBIfam" id="NF001399">
    <property type="entry name" value="PRK00283.1"/>
    <property type="match status" value="1"/>
</dbReference>
<dbReference type="EMBL" id="CP014160">
    <property type="protein sequence ID" value="AMB93457.1"/>
    <property type="molecule type" value="Genomic_DNA"/>
</dbReference>
<dbReference type="GO" id="GO:0006313">
    <property type="term" value="P:DNA transposition"/>
    <property type="evidence" value="ECO:0007669"/>
    <property type="project" value="UniProtKB-UniRule"/>
</dbReference>
<evidence type="ECO:0000256" key="11">
    <source>
        <dbReference type="HAMAP-Rule" id="MF_01807"/>
    </source>
</evidence>
<dbReference type="PROSITE" id="PS51898">
    <property type="entry name" value="TYR_RECOMBINASE"/>
    <property type="match status" value="1"/>
</dbReference>
<dbReference type="GeneID" id="92902690"/>
<name>A0A0X8FBH2_9LACT</name>
<comment type="subunit">
    <text evidence="11">Forms a cyclic heterotetrameric complex composed of two molecules of XerC and two molecules of XerD.</text>
</comment>
<dbReference type="Proteomes" id="UP000069912">
    <property type="component" value="Chromosome"/>
</dbReference>